<dbReference type="Pfam" id="PF23562">
    <property type="entry name" value="AMP-binding_C_3"/>
    <property type="match status" value="1"/>
</dbReference>
<dbReference type="Proteomes" id="UP000664844">
    <property type="component" value="Unassembled WGS sequence"/>
</dbReference>
<dbReference type="PANTHER" id="PTHR43813">
    <property type="entry name" value="ACYL-ACTIVATING ENZYME 16, CHLOROPLASTIC-RELATED"/>
    <property type="match status" value="1"/>
</dbReference>
<dbReference type="InterPro" id="IPR000873">
    <property type="entry name" value="AMP-dep_synth/lig_dom"/>
</dbReference>
<gene>
    <name evidence="2" type="ORF">J0895_18325</name>
</gene>
<dbReference type="InterPro" id="IPR020845">
    <property type="entry name" value="AMP-binding_CS"/>
</dbReference>
<evidence type="ECO:0000259" key="1">
    <source>
        <dbReference type="Pfam" id="PF00501"/>
    </source>
</evidence>
<organism evidence="2 3">
    <name type="scientific">Phormidium pseudopriestleyi FRX01</name>
    <dbReference type="NCBI Taxonomy" id="1759528"/>
    <lineage>
        <taxon>Bacteria</taxon>
        <taxon>Bacillati</taxon>
        <taxon>Cyanobacteriota</taxon>
        <taxon>Cyanophyceae</taxon>
        <taxon>Oscillatoriophycideae</taxon>
        <taxon>Oscillatoriales</taxon>
        <taxon>Oscillatoriaceae</taxon>
        <taxon>Phormidium</taxon>
    </lineage>
</organism>
<dbReference type="SUPFAM" id="SSF56801">
    <property type="entry name" value="Acetyl-CoA synthetase-like"/>
    <property type="match status" value="1"/>
</dbReference>
<protein>
    <submittedName>
        <fullName evidence="2">AMP-binding protein</fullName>
    </submittedName>
</protein>
<proteinExistence type="predicted"/>
<name>A0ABS3FV32_9CYAN</name>
<dbReference type="PANTHER" id="PTHR43813:SF1">
    <property type="entry name" value="ACYL-ACTIVATING ENZYME 16, CHLOROPLASTIC-RELATED"/>
    <property type="match status" value="1"/>
</dbReference>
<keyword evidence="3" id="KW-1185">Reference proteome</keyword>
<dbReference type="PROSITE" id="PS00455">
    <property type="entry name" value="AMP_BINDING"/>
    <property type="match status" value="1"/>
</dbReference>
<dbReference type="Gene3D" id="3.40.50.12780">
    <property type="entry name" value="N-terminal domain of ligase-like"/>
    <property type="match status" value="1"/>
</dbReference>
<accession>A0ABS3FV32</accession>
<feature type="domain" description="AMP-dependent synthetase/ligase" evidence="1">
    <location>
        <begin position="43"/>
        <end position="478"/>
    </location>
</feature>
<reference evidence="2 3" key="1">
    <citation type="submission" date="2021-03" db="EMBL/GenBank/DDBJ databases">
        <title>Metabolic Capacity of the Antarctic Cyanobacterium Phormidium pseudopriestleyi that Sustains Oxygenic Photosynthesis in the Presence of Hydrogen Sulfide.</title>
        <authorList>
            <person name="Lumian J.E."/>
            <person name="Jungblut A.D."/>
            <person name="Dillon M.L."/>
            <person name="Hawes I."/>
            <person name="Doran P.T."/>
            <person name="Mackey T.J."/>
            <person name="Dick G.J."/>
            <person name="Grettenberger C.L."/>
            <person name="Sumner D.Y."/>
        </authorList>
    </citation>
    <scope>NUCLEOTIDE SEQUENCE [LARGE SCALE GENOMIC DNA]</scope>
    <source>
        <strain evidence="2 3">FRX01</strain>
    </source>
</reference>
<dbReference type="RefSeq" id="WP_207089449.1">
    <property type="nucleotide sequence ID" value="NZ_JAFLQW010000479.1"/>
</dbReference>
<sequence length="668" mass="74219">MSQIAYSTDTQISDRERGYLQLPPDYTAIQSMPEVWPLARSQFGNTLALCDPHAKPVVELTFGQLCEQIQQFAAGIQSLGLPAIAENLPPRVALFSNDSPRWMIADQGLLSAGAADVVRGADADREELLFILQNSGSIGLVVENLALLKKLRPQLDDLPIQWIIYLSDESLPTDDTLPVQILSFQQVMAKGASAAFQPVALTRETLATLIYTSGTTGKPKGVMLTHGNLLHQIGNLPTLMQPTPGDRVITILPTWHSFGRMGQYFLLSRGCSQFYTNIRYLKADLKEYHPKYTFGVPRLWESIYEGVQKQFREQPANRQKLVKTFFGFSQSYIEAGRILHGLQLQLEPASGSEKLLAAIKRALLWPLHTLGDRLVYDKVRQATGGQLKYVISGGGSLAMHIENFFEIIGIDVLVGYGLTETSPVLTARRFWKNLRGSAGRPIPYTELRIVHPETREPLKTGERGLVLARGPQIMQGYYQNPEATSKAINPEGWFDTGDLGWLTPGNDLVLTGRAKDTIVLTNGENIEPQPIEDACIRSPYIDQMMLVGQDQKCLGALIVPNFEALQKWAESQNLSLPLPENLSPGNPPPASGTTEIDLASPAIDNLFRQELNRGVKNRLGYRPDDRIGPFSLLSEPFTIENGMLTQTLKIKRPVITERYGDRIDKMFV</sequence>
<dbReference type="InterPro" id="IPR042099">
    <property type="entry name" value="ANL_N_sf"/>
</dbReference>
<dbReference type="EMBL" id="JAFLQW010000479">
    <property type="protein sequence ID" value="MBO0350988.1"/>
    <property type="molecule type" value="Genomic_DNA"/>
</dbReference>
<dbReference type="InterPro" id="IPR052987">
    <property type="entry name" value="Chloroplast_AMP-bd_Enzymes"/>
</dbReference>
<evidence type="ECO:0000313" key="3">
    <source>
        <dbReference type="Proteomes" id="UP000664844"/>
    </source>
</evidence>
<evidence type="ECO:0000313" key="2">
    <source>
        <dbReference type="EMBL" id="MBO0350988.1"/>
    </source>
</evidence>
<dbReference type="Pfam" id="PF00501">
    <property type="entry name" value="AMP-binding"/>
    <property type="match status" value="1"/>
</dbReference>
<comment type="caution">
    <text evidence="2">The sequence shown here is derived from an EMBL/GenBank/DDBJ whole genome shotgun (WGS) entry which is preliminary data.</text>
</comment>